<gene>
    <name evidence="2" type="ORF">SAE02_39180</name>
</gene>
<evidence type="ECO:0000259" key="1">
    <source>
        <dbReference type="PROSITE" id="PS51094"/>
    </source>
</evidence>
<dbReference type="Pfam" id="PF00359">
    <property type="entry name" value="PTS_EIIA_2"/>
    <property type="match status" value="1"/>
</dbReference>
<evidence type="ECO:0000313" key="3">
    <source>
        <dbReference type="Proteomes" id="UP000321523"/>
    </source>
</evidence>
<dbReference type="EMBL" id="BJYZ01000018">
    <property type="protein sequence ID" value="GEO39770.1"/>
    <property type="molecule type" value="Genomic_DNA"/>
</dbReference>
<keyword evidence="3" id="KW-1185">Reference proteome</keyword>
<dbReference type="AlphaFoldDB" id="A0A512DU67"/>
<evidence type="ECO:0000313" key="2">
    <source>
        <dbReference type="EMBL" id="GEO39770.1"/>
    </source>
</evidence>
<proteinExistence type="predicted"/>
<dbReference type="SUPFAM" id="SSF55804">
    <property type="entry name" value="Phoshotransferase/anion transport protein"/>
    <property type="match status" value="1"/>
</dbReference>
<feature type="domain" description="PTS EIIA type-2" evidence="1">
    <location>
        <begin position="5"/>
        <end position="148"/>
    </location>
</feature>
<dbReference type="PANTHER" id="PTHR47738:SF1">
    <property type="entry name" value="NITROGEN REGULATORY PROTEIN"/>
    <property type="match status" value="1"/>
</dbReference>
<dbReference type="InterPro" id="IPR051541">
    <property type="entry name" value="PTS_SugarTrans_NitroReg"/>
</dbReference>
<comment type="caution">
    <text evidence="2">The sequence shown here is derived from an EMBL/GenBank/DDBJ whole genome shotgun (WGS) entry which is preliminary data.</text>
</comment>
<dbReference type="PROSITE" id="PS00372">
    <property type="entry name" value="PTS_EIIA_TYPE_2_HIS"/>
    <property type="match status" value="1"/>
</dbReference>
<dbReference type="InterPro" id="IPR002178">
    <property type="entry name" value="PTS_EIIA_type-2_dom"/>
</dbReference>
<sequence>MGITDLFSSSNVLLDVSANTKRALLEFMSTEAASRLGRPDQEILDALLAREQIGSTALGKGVALPHAELDGDGLPIVLLARLGRGIDFDSRDDEPVDIVFLVLWPSSGGKGLLTAMSEICRTLRDPQSLRRIRSAETPEAVIDLVRQLAAARDGAIPATIPPPDDT</sequence>
<dbReference type="PROSITE" id="PS51094">
    <property type="entry name" value="PTS_EIIA_TYPE_2"/>
    <property type="match status" value="1"/>
</dbReference>
<dbReference type="CDD" id="cd00211">
    <property type="entry name" value="PTS_IIA_fru"/>
    <property type="match status" value="1"/>
</dbReference>
<dbReference type="InterPro" id="IPR016152">
    <property type="entry name" value="PTrfase/Anion_transptr"/>
</dbReference>
<dbReference type="OrthoDB" id="95460at2"/>
<dbReference type="Gene3D" id="3.40.930.10">
    <property type="entry name" value="Mannitol-specific EII, Chain A"/>
    <property type="match status" value="1"/>
</dbReference>
<dbReference type="GO" id="GO:0030295">
    <property type="term" value="F:protein kinase activator activity"/>
    <property type="evidence" value="ECO:0007669"/>
    <property type="project" value="TreeGrafter"/>
</dbReference>
<name>A0A512DU67_9PROT</name>
<reference evidence="2 3" key="1">
    <citation type="submission" date="2019-07" db="EMBL/GenBank/DDBJ databases">
        <title>Whole genome shotgun sequence of Skermanella aerolata NBRC 106429.</title>
        <authorList>
            <person name="Hosoyama A."/>
            <person name="Uohara A."/>
            <person name="Ohji S."/>
            <person name="Ichikawa N."/>
        </authorList>
    </citation>
    <scope>NUCLEOTIDE SEQUENCE [LARGE SCALE GENOMIC DNA]</scope>
    <source>
        <strain evidence="2 3">NBRC 106429</strain>
    </source>
</reference>
<organism evidence="2 3">
    <name type="scientific">Skermanella aerolata</name>
    <dbReference type="NCBI Taxonomy" id="393310"/>
    <lineage>
        <taxon>Bacteria</taxon>
        <taxon>Pseudomonadati</taxon>
        <taxon>Pseudomonadota</taxon>
        <taxon>Alphaproteobacteria</taxon>
        <taxon>Rhodospirillales</taxon>
        <taxon>Azospirillaceae</taxon>
        <taxon>Skermanella</taxon>
    </lineage>
</organism>
<dbReference type="RefSeq" id="WP_044430314.1">
    <property type="nucleotide sequence ID" value="NZ_BJYZ01000018.1"/>
</dbReference>
<protein>
    <submittedName>
        <fullName evidence="2">PTS IIA-like nitrogen-regulatory protein PtsN</fullName>
    </submittedName>
</protein>
<dbReference type="Proteomes" id="UP000321523">
    <property type="component" value="Unassembled WGS sequence"/>
</dbReference>
<accession>A0A512DU67</accession>
<dbReference type="PANTHER" id="PTHR47738">
    <property type="entry name" value="PTS SYSTEM FRUCTOSE-LIKE EIIA COMPONENT-RELATED"/>
    <property type="match status" value="1"/>
</dbReference>